<dbReference type="Proteomes" id="UP000292027">
    <property type="component" value="Unassembled WGS sequence"/>
</dbReference>
<dbReference type="GO" id="GO:0008999">
    <property type="term" value="F:protein-N-terminal-alanine acetyltransferase activity"/>
    <property type="evidence" value="ECO:0007669"/>
    <property type="project" value="TreeGrafter"/>
</dbReference>
<organism evidence="2 3">
    <name type="scientific">Kribbella rubisoli</name>
    <dbReference type="NCBI Taxonomy" id="3075929"/>
    <lineage>
        <taxon>Bacteria</taxon>
        <taxon>Bacillati</taxon>
        <taxon>Actinomycetota</taxon>
        <taxon>Actinomycetes</taxon>
        <taxon>Propionibacteriales</taxon>
        <taxon>Kribbellaceae</taxon>
        <taxon>Kribbella</taxon>
    </lineage>
</organism>
<dbReference type="InterPro" id="IPR000182">
    <property type="entry name" value="GNAT_dom"/>
</dbReference>
<sequence>MRFAVQLTESAELRPLEPWQAAEFLAHVDKARDALAPYAPWVEVVTDLEKARNYLSRYAHRQAADEGRMYGIWLDGELVGGMQFRGFDTDLGITELGAWVAPEAEGRGLVTRAAQRMIDWAFGVRGLNRVEWRCTADNARSAATAKRLGMVHEGTLRQAFVHHGVHDVQVWAMTRTDWEQRPWR</sequence>
<reference evidence="2 3" key="1">
    <citation type="journal article" date="2015" name="Stand. Genomic Sci.">
        <title>Genomic Encyclopedia of Bacterial and Archaeal Type Strains, Phase III: the genomes of soil and plant-associated and newly described type strains.</title>
        <authorList>
            <person name="Whitman W.B."/>
            <person name="Woyke T."/>
            <person name="Klenk H.P."/>
            <person name="Zhou Y."/>
            <person name="Lilburn T.G."/>
            <person name="Beck B.J."/>
            <person name="De Vos P."/>
            <person name="Vandamme P."/>
            <person name="Eisen J.A."/>
            <person name="Garrity G."/>
            <person name="Hugenholtz P."/>
            <person name="Kyrpides N.C."/>
        </authorList>
    </citation>
    <scope>NUCLEOTIDE SEQUENCE [LARGE SCALE GENOMIC DNA]</scope>
    <source>
        <strain evidence="2 3">VKM Ac-2540</strain>
    </source>
</reference>
<dbReference type="SUPFAM" id="SSF55729">
    <property type="entry name" value="Acyl-CoA N-acyltransferases (Nat)"/>
    <property type="match status" value="1"/>
</dbReference>
<dbReference type="EMBL" id="SHKR01000011">
    <property type="protein sequence ID" value="RZU19975.1"/>
    <property type="molecule type" value="Genomic_DNA"/>
</dbReference>
<dbReference type="Pfam" id="PF13302">
    <property type="entry name" value="Acetyltransf_3"/>
    <property type="match status" value="1"/>
</dbReference>
<dbReference type="CDD" id="cd04301">
    <property type="entry name" value="NAT_SF"/>
    <property type="match status" value="1"/>
</dbReference>
<evidence type="ECO:0000313" key="3">
    <source>
        <dbReference type="Proteomes" id="UP000292027"/>
    </source>
</evidence>
<dbReference type="GO" id="GO:0005737">
    <property type="term" value="C:cytoplasm"/>
    <property type="evidence" value="ECO:0007669"/>
    <property type="project" value="TreeGrafter"/>
</dbReference>
<dbReference type="PANTHER" id="PTHR43441:SF10">
    <property type="entry name" value="ACETYLTRANSFERASE"/>
    <property type="match status" value="1"/>
</dbReference>
<dbReference type="GO" id="GO:1990189">
    <property type="term" value="F:protein N-terminal-serine acetyltransferase activity"/>
    <property type="evidence" value="ECO:0007669"/>
    <property type="project" value="TreeGrafter"/>
</dbReference>
<dbReference type="PROSITE" id="PS51186">
    <property type="entry name" value="GNAT"/>
    <property type="match status" value="1"/>
</dbReference>
<feature type="domain" description="N-acetyltransferase" evidence="1">
    <location>
        <begin position="11"/>
        <end position="176"/>
    </location>
</feature>
<accession>A0A4Q7XB33</accession>
<dbReference type="RefSeq" id="WP_130442241.1">
    <property type="nucleotide sequence ID" value="NZ_SHKR01000011.1"/>
</dbReference>
<evidence type="ECO:0000259" key="1">
    <source>
        <dbReference type="PROSITE" id="PS51186"/>
    </source>
</evidence>
<dbReference type="InterPro" id="IPR016181">
    <property type="entry name" value="Acyl_CoA_acyltransferase"/>
</dbReference>
<keyword evidence="3" id="KW-1185">Reference proteome</keyword>
<dbReference type="PANTHER" id="PTHR43441">
    <property type="entry name" value="RIBOSOMAL-PROTEIN-SERINE ACETYLTRANSFERASE"/>
    <property type="match status" value="1"/>
</dbReference>
<dbReference type="InterPro" id="IPR051908">
    <property type="entry name" value="Ribosomal_N-acetyltransferase"/>
</dbReference>
<protein>
    <submittedName>
        <fullName evidence="2">RimJ/RimL family protein N-acetyltransferase</fullName>
    </submittedName>
</protein>
<evidence type="ECO:0000313" key="2">
    <source>
        <dbReference type="EMBL" id="RZU19975.1"/>
    </source>
</evidence>
<dbReference type="Gene3D" id="3.40.630.30">
    <property type="match status" value="1"/>
</dbReference>
<comment type="caution">
    <text evidence="2">The sequence shown here is derived from an EMBL/GenBank/DDBJ whole genome shotgun (WGS) entry which is preliminary data.</text>
</comment>
<gene>
    <name evidence="2" type="ORF">EV645_2195</name>
</gene>
<proteinExistence type="predicted"/>
<dbReference type="OrthoDB" id="5191051at2"/>
<dbReference type="AlphaFoldDB" id="A0A4Q7XB33"/>
<name>A0A4Q7XB33_9ACTN</name>